<sequence>MMISGLTTSIQLSVARNVMNGCILRCISLNVDLNNERRRFCFLECMNYLFYFPLLLSGPFVSFCTFTSQMYENRNRNTHTCIELATCVLVSLVLLLIPYCAYADIYTYAPTNLYFLTIWQLGQTFILLQAIILHLPTIRASGDGLILYPVTCKIPYLSLAPSHASKIVDPGFHLFLRKTTGCDLLDSFWYPVLRGVLPSKTGIDFVGKEILSISCASKSTRKPFDVLPEGLAVVTETEPVWELEASITLTQISDIFSHKNKDIETLLLNYLPWSWIQDLIPTARSPSDITVGIYSSERAKVKIETNVPLLREVDLALSSIQECYAKNPTVYNNIADMIGTDGIRSSDMHQLRFTKID</sequence>
<dbReference type="GO" id="GO:0016746">
    <property type="term" value="F:acyltransferase activity"/>
    <property type="evidence" value="ECO:0007669"/>
    <property type="project" value="TreeGrafter"/>
</dbReference>
<dbReference type="Proteomes" id="UP000198287">
    <property type="component" value="Unassembled WGS sequence"/>
</dbReference>
<dbReference type="EMBL" id="LNIX01000032">
    <property type="protein sequence ID" value="OXA40670.1"/>
    <property type="molecule type" value="Genomic_DNA"/>
</dbReference>
<protein>
    <submittedName>
        <fullName evidence="2">Uncharacterized protein</fullName>
    </submittedName>
</protein>
<feature type="transmembrane region" description="Helical" evidence="1">
    <location>
        <begin position="80"/>
        <end position="101"/>
    </location>
</feature>
<dbReference type="AlphaFoldDB" id="A0A226D6D9"/>
<dbReference type="GO" id="GO:0005783">
    <property type="term" value="C:endoplasmic reticulum"/>
    <property type="evidence" value="ECO:0007669"/>
    <property type="project" value="TreeGrafter"/>
</dbReference>
<organism evidence="2 3">
    <name type="scientific">Folsomia candida</name>
    <name type="common">Springtail</name>
    <dbReference type="NCBI Taxonomy" id="158441"/>
    <lineage>
        <taxon>Eukaryota</taxon>
        <taxon>Metazoa</taxon>
        <taxon>Ecdysozoa</taxon>
        <taxon>Arthropoda</taxon>
        <taxon>Hexapoda</taxon>
        <taxon>Collembola</taxon>
        <taxon>Entomobryomorpha</taxon>
        <taxon>Isotomoidea</taxon>
        <taxon>Isotomidae</taxon>
        <taxon>Proisotominae</taxon>
        <taxon>Folsomia</taxon>
    </lineage>
</organism>
<keyword evidence="3" id="KW-1185">Reference proteome</keyword>
<dbReference type="PANTHER" id="PTHR13285">
    <property type="entry name" value="ACYLTRANSFERASE"/>
    <property type="match status" value="1"/>
</dbReference>
<dbReference type="OrthoDB" id="420606at2759"/>
<comment type="caution">
    <text evidence="2">The sequence shown here is derived from an EMBL/GenBank/DDBJ whole genome shotgun (WGS) entry which is preliminary data.</text>
</comment>
<evidence type="ECO:0000313" key="2">
    <source>
        <dbReference type="EMBL" id="OXA40670.1"/>
    </source>
</evidence>
<evidence type="ECO:0000313" key="3">
    <source>
        <dbReference type="Proteomes" id="UP000198287"/>
    </source>
</evidence>
<feature type="transmembrane region" description="Helical" evidence="1">
    <location>
        <begin position="113"/>
        <end position="135"/>
    </location>
</feature>
<keyword evidence="1" id="KW-1133">Transmembrane helix</keyword>
<feature type="transmembrane region" description="Helical" evidence="1">
    <location>
        <begin position="48"/>
        <end position="68"/>
    </location>
</feature>
<proteinExistence type="predicted"/>
<keyword evidence="1" id="KW-0812">Transmembrane</keyword>
<reference evidence="2 3" key="1">
    <citation type="submission" date="2015-12" db="EMBL/GenBank/DDBJ databases">
        <title>The genome of Folsomia candida.</title>
        <authorList>
            <person name="Faddeeva A."/>
            <person name="Derks M.F."/>
            <person name="Anvar Y."/>
            <person name="Smit S."/>
            <person name="Van Straalen N."/>
            <person name="Roelofs D."/>
        </authorList>
    </citation>
    <scope>NUCLEOTIDE SEQUENCE [LARGE SCALE GENOMIC DNA]</scope>
    <source>
        <strain evidence="2 3">VU population</strain>
        <tissue evidence="2">Whole body</tissue>
    </source>
</reference>
<accession>A0A226D6D9</accession>
<gene>
    <name evidence="2" type="ORF">Fcan01_24574</name>
</gene>
<name>A0A226D6D9_FOLCA</name>
<keyword evidence="1" id="KW-0472">Membrane</keyword>
<evidence type="ECO:0000256" key="1">
    <source>
        <dbReference type="SAM" id="Phobius"/>
    </source>
</evidence>
<dbReference type="InterPro" id="IPR051085">
    <property type="entry name" value="MB_O-acyltransferase"/>
</dbReference>
<dbReference type="PANTHER" id="PTHR13285:SF18">
    <property type="entry name" value="PROTEIN-CYSTEINE N-PALMITOYLTRANSFERASE RASP"/>
    <property type="match status" value="1"/>
</dbReference>